<comment type="function">
    <text evidence="1">Transcriptional repressor of xylose-utilizing enzymes.</text>
</comment>
<gene>
    <name evidence="4" type="ordered locus">Halsa_0091</name>
</gene>
<dbReference type="PANTHER" id="PTHR18964:SF149">
    <property type="entry name" value="BIFUNCTIONAL UDP-N-ACETYLGLUCOSAMINE 2-EPIMERASE_N-ACETYLMANNOSAMINE KINASE"/>
    <property type="match status" value="1"/>
</dbReference>
<dbReference type="eggNOG" id="COG1940">
    <property type="taxonomic scope" value="Bacteria"/>
</dbReference>
<dbReference type="SUPFAM" id="SSF53067">
    <property type="entry name" value="Actin-like ATPase domain"/>
    <property type="match status" value="1"/>
</dbReference>
<dbReference type="STRING" id="656519.Halsa_0091"/>
<dbReference type="OrthoDB" id="9796533at2"/>
<dbReference type="GO" id="GO:0042732">
    <property type="term" value="P:D-xylose metabolic process"/>
    <property type="evidence" value="ECO:0007669"/>
    <property type="project" value="UniProtKB-KW"/>
</dbReference>
<name>E4RNB5_HALHG</name>
<dbReference type="SUPFAM" id="SSF46785">
    <property type="entry name" value="Winged helix' DNA-binding domain"/>
    <property type="match status" value="1"/>
</dbReference>
<dbReference type="Pfam" id="PF00480">
    <property type="entry name" value="ROK"/>
    <property type="match status" value="1"/>
</dbReference>
<evidence type="ECO:0000313" key="4">
    <source>
        <dbReference type="EMBL" id="ADQ13583.1"/>
    </source>
</evidence>
<accession>E4RNB5</accession>
<proteinExistence type="inferred from homology"/>
<keyword evidence="3" id="KW-0119">Carbohydrate metabolism</keyword>
<sequence>MSYLKGKSMSDLREDNSAKIIEIVLKSGPLSRSEISNISGLTKASVSTITRQLIDEGLLEETGFQEGNKSVGRKRKNIDIVSEAKYVIGVEIGVKTIKSGIIDLKGNLLNELKISLNTKSEKTIINKTIDVIKKISANFKKNEILGVGIGATGIIDNNKGVVIKSPNLNWNNVNLKKEIEKQISLPILIDNNVRLMALGENRFCYNWGEIPRMLFIHAGYGIGCGIILNGELYYGYKFGAGELGHTIVIPDGPTCTCGKNGCLEAFSSGHAIISNYEEVKADSKNYLFEINNIILEDENGINYANEIMSKAGKYMGVSISNLLNLLAPDLVVLHGELFDSESYYSNVEKYLKSNFFGVNDKILTKRSKLNEKAAVIGAGALIIDRILLKK</sequence>
<dbReference type="Gene3D" id="1.10.10.10">
    <property type="entry name" value="Winged helix-like DNA-binding domain superfamily/Winged helix DNA-binding domain"/>
    <property type="match status" value="1"/>
</dbReference>
<keyword evidence="3" id="KW-0859">Xylose metabolism</keyword>
<evidence type="ECO:0000256" key="2">
    <source>
        <dbReference type="ARBA" id="ARBA00006479"/>
    </source>
</evidence>
<comment type="similarity">
    <text evidence="2">Belongs to the ROK (NagC/XylR) family.</text>
</comment>
<organism evidence="4 5">
    <name type="scientific">Halanaerobium hydrogeniformans</name>
    <name type="common">Halanaerobium sp. (strain sapolanicus)</name>
    <dbReference type="NCBI Taxonomy" id="656519"/>
    <lineage>
        <taxon>Bacteria</taxon>
        <taxon>Bacillati</taxon>
        <taxon>Bacillota</taxon>
        <taxon>Clostridia</taxon>
        <taxon>Halanaerobiales</taxon>
        <taxon>Halanaerobiaceae</taxon>
        <taxon>Halanaerobium</taxon>
    </lineage>
</organism>
<keyword evidence="5" id="KW-1185">Reference proteome</keyword>
<dbReference type="Gene3D" id="3.30.420.40">
    <property type="match status" value="2"/>
</dbReference>
<dbReference type="Proteomes" id="UP000007434">
    <property type="component" value="Chromosome"/>
</dbReference>
<dbReference type="EMBL" id="CP002304">
    <property type="protein sequence ID" value="ADQ13583.1"/>
    <property type="molecule type" value="Genomic_DNA"/>
</dbReference>
<protein>
    <submittedName>
        <fullName evidence="4">ROK family protein</fullName>
    </submittedName>
</protein>
<dbReference type="InterPro" id="IPR000600">
    <property type="entry name" value="ROK"/>
</dbReference>
<dbReference type="InterPro" id="IPR036388">
    <property type="entry name" value="WH-like_DNA-bd_sf"/>
</dbReference>
<evidence type="ECO:0000256" key="1">
    <source>
        <dbReference type="ARBA" id="ARBA00002486"/>
    </source>
</evidence>
<reference evidence="4 5" key="1">
    <citation type="submission" date="2010-11" db="EMBL/GenBank/DDBJ databases">
        <title>Complete sequence of Halanaerobium sp. sapolanicus.</title>
        <authorList>
            <consortium name="US DOE Joint Genome Institute"/>
            <person name="Lucas S."/>
            <person name="Copeland A."/>
            <person name="Lapidus A."/>
            <person name="Cheng J.-F."/>
            <person name="Bruce D."/>
            <person name="Goodwin L."/>
            <person name="Pitluck S."/>
            <person name="Davenport K."/>
            <person name="Detter J.C."/>
            <person name="Han C."/>
            <person name="Tapia R."/>
            <person name="Land M."/>
            <person name="Hauser L."/>
            <person name="Jeffries C."/>
            <person name="Kyrpides N."/>
            <person name="Ivanova N."/>
            <person name="Mikhailova N."/>
            <person name="Begemann M.B."/>
            <person name="Mormile M.R."/>
            <person name="Wall J.D."/>
            <person name="Elias D.A."/>
            <person name="Woyke T."/>
        </authorList>
    </citation>
    <scope>NUCLEOTIDE SEQUENCE [LARGE SCALE GENOMIC DNA]</scope>
    <source>
        <strain evidence="5">sapolanicus</strain>
    </source>
</reference>
<dbReference type="HOGENOM" id="CLU_036604_13_5_9"/>
<dbReference type="RefSeq" id="WP_013404689.1">
    <property type="nucleotide sequence ID" value="NC_014654.1"/>
</dbReference>
<dbReference type="Pfam" id="PF13412">
    <property type="entry name" value="HTH_24"/>
    <property type="match status" value="1"/>
</dbReference>
<dbReference type="InterPro" id="IPR036390">
    <property type="entry name" value="WH_DNA-bd_sf"/>
</dbReference>
<evidence type="ECO:0000313" key="5">
    <source>
        <dbReference type="Proteomes" id="UP000007434"/>
    </source>
</evidence>
<dbReference type="AlphaFoldDB" id="E4RNB5"/>
<dbReference type="InterPro" id="IPR043129">
    <property type="entry name" value="ATPase_NBD"/>
</dbReference>
<reference evidence="4 5" key="2">
    <citation type="journal article" date="2011" name="J. Bacteriol.">
        <title>Complete Genome Sequence of the Haloalkaliphilic, Hydrogen Producing Halanaerobium hydrogenoformans.</title>
        <authorList>
            <person name="Brown S.D."/>
            <person name="Begemann M.B."/>
            <person name="Mormile M.R."/>
            <person name="Wall J.D."/>
            <person name="Han C.S."/>
            <person name="Goodwin L.A."/>
            <person name="Pitluck S."/>
            <person name="Land M.L."/>
            <person name="Hauser L.J."/>
            <person name="Elias D.A."/>
        </authorList>
    </citation>
    <scope>NUCLEOTIDE SEQUENCE [LARGE SCALE GENOMIC DNA]</scope>
    <source>
        <strain evidence="5">sapolanicus</strain>
    </source>
</reference>
<dbReference type="PANTHER" id="PTHR18964">
    <property type="entry name" value="ROK (REPRESSOR, ORF, KINASE) FAMILY"/>
    <property type="match status" value="1"/>
</dbReference>
<evidence type="ECO:0000256" key="3">
    <source>
        <dbReference type="ARBA" id="ARBA00022629"/>
    </source>
</evidence>
<dbReference type="KEGG" id="has:Halsa_0091"/>